<evidence type="ECO:0000313" key="3">
    <source>
        <dbReference type="EMBL" id="KAI5629793.1"/>
    </source>
</evidence>
<evidence type="ECO:0000256" key="2">
    <source>
        <dbReference type="SAM" id="MobiDB-lite"/>
    </source>
</evidence>
<accession>A0AAD5B6V0</accession>
<proteinExistence type="predicted"/>
<gene>
    <name evidence="3" type="ORF">C0J50_12673</name>
</gene>
<feature type="non-terminal residue" evidence="3">
    <location>
        <position position="1"/>
    </location>
</feature>
<dbReference type="InterPro" id="IPR036322">
    <property type="entry name" value="WD40_repeat_dom_sf"/>
</dbReference>
<dbReference type="Pfam" id="PF00400">
    <property type="entry name" value="WD40"/>
    <property type="match status" value="1"/>
</dbReference>
<dbReference type="PROSITE" id="PS50082">
    <property type="entry name" value="WD_REPEATS_2"/>
    <property type="match status" value="1"/>
</dbReference>
<dbReference type="SMART" id="SM00320">
    <property type="entry name" value="WD40"/>
    <property type="match status" value="2"/>
</dbReference>
<evidence type="ECO:0000313" key="4">
    <source>
        <dbReference type="Proteomes" id="UP001205998"/>
    </source>
</evidence>
<protein>
    <submittedName>
        <fullName evidence="3">E3 ubiquitin-protein ligase HERC1 isoform X3</fullName>
    </submittedName>
</protein>
<name>A0AAD5B6V0_SILAS</name>
<feature type="repeat" description="WD" evidence="1">
    <location>
        <begin position="53"/>
        <end position="84"/>
    </location>
</feature>
<comment type="caution">
    <text evidence="3">The sequence shown here is derived from an EMBL/GenBank/DDBJ whole genome shotgun (WGS) entry which is preliminary data.</text>
</comment>
<keyword evidence="4" id="KW-1185">Reference proteome</keyword>
<dbReference type="EMBL" id="MU533684">
    <property type="protein sequence ID" value="KAI5629793.1"/>
    <property type="molecule type" value="Genomic_DNA"/>
</dbReference>
<dbReference type="Gene3D" id="2.130.10.10">
    <property type="entry name" value="YVTN repeat-like/Quinoprotein amine dehydrogenase"/>
    <property type="match status" value="1"/>
</dbReference>
<sequence length="152" mass="16688">MQRTELLHCYRKDVAVMNIAWYSEDRPFAVGYADGKLLIGCKEALENGSVVIIDAHKESVNSLHWAPGGQILLSCAKEETVCLWAESGAGLGRSWVCLQTIVHPSVVNAVAWGCQNGLVSVWTVPQDPLVFSKSSSPSTDAWWETESKSKPR</sequence>
<dbReference type="InterPro" id="IPR001680">
    <property type="entry name" value="WD40_rpt"/>
</dbReference>
<organism evidence="3 4">
    <name type="scientific">Silurus asotus</name>
    <name type="common">Amur catfish</name>
    <name type="synonym">Parasilurus asotus</name>
    <dbReference type="NCBI Taxonomy" id="30991"/>
    <lineage>
        <taxon>Eukaryota</taxon>
        <taxon>Metazoa</taxon>
        <taxon>Chordata</taxon>
        <taxon>Craniata</taxon>
        <taxon>Vertebrata</taxon>
        <taxon>Euteleostomi</taxon>
        <taxon>Actinopterygii</taxon>
        <taxon>Neopterygii</taxon>
        <taxon>Teleostei</taxon>
        <taxon>Ostariophysi</taxon>
        <taxon>Siluriformes</taxon>
        <taxon>Siluridae</taxon>
        <taxon>Silurus</taxon>
    </lineage>
</organism>
<dbReference type="PROSITE" id="PS50294">
    <property type="entry name" value="WD_REPEATS_REGION"/>
    <property type="match status" value="1"/>
</dbReference>
<feature type="region of interest" description="Disordered" evidence="2">
    <location>
        <begin position="133"/>
        <end position="152"/>
    </location>
</feature>
<dbReference type="InterPro" id="IPR015943">
    <property type="entry name" value="WD40/YVTN_repeat-like_dom_sf"/>
</dbReference>
<dbReference type="SUPFAM" id="SSF50978">
    <property type="entry name" value="WD40 repeat-like"/>
    <property type="match status" value="1"/>
</dbReference>
<reference evidence="3" key="1">
    <citation type="submission" date="2018-07" db="EMBL/GenBank/DDBJ databases">
        <title>Comparative genomics of catfishes provides insights into carnivory and benthic adaptation.</title>
        <authorList>
            <person name="Zhang Y."/>
            <person name="Wang D."/>
            <person name="Peng Z."/>
            <person name="Zheng S."/>
            <person name="Shao F."/>
            <person name="Tao W."/>
        </authorList>
    </citation>
    <scope>NUCLEOTIDE SEQUENCE</scope>
    <source>
        <strain evidence="3">Chongqing</strain>
    </source>
</reference>
<evidence type="ECO:0000256" key="1">
    <source>
        <dbReference type="PROSITE-ProRule" id="PRU00221"/>
    </source>
</evidence>
<keyword evidence="1" id="KW-0853">WD repeat</keyword>
<dbReference type="Proteomes" id="UP001205998">
    <property type="component" value="Unassembled WGS sequence"/>
</dbReference>
<dbReference type="AlphaFoldDB" id="A0AAD5B6V0"/>